<dbReference type="PROSITE" id="PS01360">
    <property type="entry name" value="ZF_MYND_1"/>
    <property type="match status" value="1"/>
</dbReference>
<reference evidence="6" key="1">
    <citation type="submission" date="2020-05" db="EMBL/GenBank/DDBJ databases">
        <title>Mycena genomes resolve the evolution of fungal bioluminescence.</title>
        <authorList>
            <person name="Tsai I.J."/>
        </authorList>
    </citation>
    <scope>NUCLEOTIDE SEQUENCE</scope>
    <source>
        <strain evidence="6">160909Yilan</strain>
    </source>
</reference>
<dbReference type="InterPro" id="IPR058518">
    <property type="entry name" value="DUF8205"/>
</dbReference>
<dbReference type="OrthoDB" id="5231159at2759"/>
<evidence type="ECO:0000256" key="4">
    <source>
        <dbReference type="PROSITE-ProRule" id="PRU00134"/>
    </source>
</evidence>
<evidence type="ECO:0000259" key="5">
    <source>
        <dbReference type="PROSITE" id="PS50865"/>
    </source>
</evidence>
<feature type="domain" description="MYND-type" evidence="5">
    <location>
        <begin position="38"/>
        <end position="80"/>
    </location>
</feature>
<evidence type="ECO:0000256" key="2">
    <source>
        <dbReference type="ARBA" id="ARBA00022771"/>
    </source>
</evidence>
<dbReference type="Pfam" id="PF26632">
    <property type="entry name" value="DUF8205"/>
    <property type="match status" value="1"/>
</dbReference>
<evidence type="ECO:0000313" key="7">
    <source>
        <dbReference type="Proteomes" id="UP000623467"/>
    </source>
</evidence>
<gene>
    <name evidence="6" type="ORF">MSAN_02297900</name>
</gene>
<proteinExistence type="predicted"/>
<dbReference type="Proteomes" id="UP000623467">
    <property type="component" value="Unassembled WGS sequence"/>
</dbReference>
<organism evidence="6 7">
    <name type="scientific">Mycena sanguinolenta</name>
    <dbReference type="NCBI Taxonomy" id="230812"/>
    <lineage>
        <taxon>Eukaryota</taxon>
        <taxon>Fungi</taxon>
        <taxon>Dikarya</taxon>
        <taxon>Basidiomycota</taxon>
        <taxon>Agaricomycotina</taxon>
        <taxon>Agaricomycetes</taxon>
        <taxon>Agaricomycetidae</taxon>
        <taxon>Agaricales</taxon>
        <taxon>Marasmiineae</taxon>
        <taxon>Mycenaceae</taxon>
        <taxon>Mycena</taxon>
    </lineage>
</organism>
<sequence>MSSSANDSTTNADDFLFQHLKLSSKEIRSKRKDYTTSCSSCFTSNEDLGRPLRRCSKCQVASYCSTECQTRHWPEHKKTCGETDVPKLMPKLVRTLISNPILLLQLQSCFVLACNLLQHARCDEFLFARLDVAIEPASIVDFADIFLGKGTSKTTVPGMLQVNAFVSATEPEISSPQRRALWQDERTKADADGLHAHVVAVVGIVYADAQMALSVPLRIPPELMKLMPEWISRGLKMPSGIPGETITLPYSIENCLQCINAHIRVDTRNKMLLRTEMRPPEMKYIRDAGTNTRSGPAIILHDKIAREYIYASIYQTFLERRKKFTGVAPPNTRKVEAG</sequence>
<protein>
    <submittedName>
        <fullName evidence="6">Set and mynd domain-containing protein 3</fullName>
    </submittedName>
</protein>
<evidence type="ECO:0000256" key="1">
    <source>
        <dbReference type="ARBA" id="ARBA00022723"/>
    </source>
</evidence>
<dbReference type="Gene3D" id="6.10.140.2220">
    <property type="match status" value="1"/>
</dbReference>
<keyword evidence="7" id="KW-1185">Reference proteome</keyword>
<dbReference type="GO" id="GO:0008270">
    <property type="term" value="F:zinc ion binding"/>
    <property type="evidence" value="ECO:0007669"/>
    <property type="project" value="UniProtKB-KW"/>
</dbReference>
<accession>A0A8H6X9J7</accession>
<comment type="caution">
    <text evidence="6">The sequence shown here is derived from an EMBL/GenBank/DDBJ whole genome shotgun (WGS) entry which is preliminary data.</text>
</comment>
<dbReference type="AlphaFoldDB" id="A0A8H6X9J7"/>
<keyword evidence="1" id="KW-0479">Metal-binding</keyword>
<evidence type="ECO:0000256" key="3">
    <source>
        <dbReference type="ARBA" id="ARBA00022833"/>
    </source>
</evidence>
<dbReference type="PANTHER" id="PTHR46920:SF1">
    <property type="entry name" value="PROTEIN MSS51 HOMOLOG, MITOCHONDRIAL-RELATED"/>
    <property type="match status" value="1"/>
</dbReference>
<dbReference type="PROSITE" id="PS50865">
    <property type="entry name" value="ZF_MYND_2"/>
    <property type="match status" value="1"/>
</dbReference>
<evidence type="ECO:0000313" key="6">
    <source>
        <dbReference type="EMBL" id="KAF7336439.1"/>
    </source>
</evidence>
<name>A0A8H6X9J7_9AGAR</name>
<dbReference type="InterPro" id="IPR002893">
    <property type="entry name" value="Znf_MYND"/>
</dbReference>
<keyword evidence="3" id="KW-0862">Zinc</keyword>
<dbReference type="PANTHER" id="PTHR46920">
    <property type="match status" value="1"/>
</dbReference>
<dbReference type="SUPFAM" id="SSF144232">
    <property type="entry name" value="HIT/MYND zinc finger-like"/>
    <property type="match status" value="1"/>
</dbReference>
<dbReference type="InterPro" id="IPR052839">
    <property type="entry name" value="Mito_gene_expr_regulator"/>
</dbReference>
<keyword evidence="2 4" id="KW-0863">Zinc-finger</keyword>
<dbReference type="EMBL" id="JACAZH010000037">
    <property type="protein sequence ID" value="KAF7336439.1"/>
    <property type="molecule type" value="Genomic_DNA"/>
</dbReference>
<dbReference type="Pfam" id="PF01753">
    <property type="entry name" value="zf-MYND"/>
    <property type="match status" value="1"/>
</dbReference>